<protein>
    <submittedName>
        <fullName evidence="2">Protocatechuate-3,4-dioxygenase alpha subunit</fullName>
    </submittedName>
</protein>
<gene>
    <name evidence="2" type="primary">pcdA</name>
</gene>
<evidence type="ECO:0000313" key="2">
    <source>
        <dbReference type="EMBL" id="AAA20500.1"/>
    </source>
</evidence>
<sequence>MISRRILGWSVSSKGRNAQGVRYHQPAVRSSDAGRGRDVAGRAGHRVLQSGRTIIGRDAGGGALCRDQGHRRGAERKPTCWHCSVPRTRSTVADPSVTTIAATSSSPATRRFATGSPGRSVSQGLIKRNPAFRRFFYREISQKLDELANDEETDVTARCSTPRSANCSCIRRCFWLPVIRSRLTPGI</sequence>
<reference evidence="2" key="1">
    <citation type="submission" date="1994-07" db="EMBL/GenBank/DDBJ databases">
        <title>Sequence of protocatechuate-3,4-dioxygenase gene from Bradyrhizobium japonicum USDA110 and its role in saprophytic survival.</title>
        <authorList>
            <person name="Kotagiri S."/>
            <person name="Shantaram S."/>
            <person name="Podila G.K."/>
        </authorList>
    </citation>
    <scope>NUCLEOTIDE SEQUENCE</scope>
    <source>
        <strain evidence="2">USDA110</strain>
    </source>
</reference>
<feature type="region of interest" description="Disordered" evidence="1">
    <location>
        <begin position="15"/>
        <end position="44"/>
    </location>
</feature>
<proteinExistence type="predicted"/>
<name>Q45217_BRAJP</name>
<keyword evidence="2" id="KW-0560">Oxidoreductase</keyword>
<accession>Q45217</accession>
<evidence type="ECO:0000256" key="1">
    <source>
        <dbReference type="SAM" id="MobiDB-lite"/>
    </source>
</evidence>
<dbReference type="EMBL" id="U12426">
    <property type="protein sequence ID" value="AAA20500.1"/>
    <property type="molecule type" value="Genomic_DNA"/>
</dbReference>
<dbReference type="AlphaFoldDB" id="Q45217"/>
<organism evidence="2">
    <name type="scientific">Bradyrhizobium japonicum</name>
    <dbReference type="NCBI Taxonomy" id="375"/>
    <lineage>
        <taxon>Bacteria</taxon>
        <taxon>Pseudomonadati</taxon>
        <taxon>Pseudomonadota</taxon>
        <taxon>Alphaproteobacteria</taxon>
        <taxon>Hyphomicrobiales</taxon>
        <taxon>Nitrobacteraceae</taxon>
        <taxon>Bradyrhizobium</taxon>
    </lineage>
</organism>
<keyword evidence="2" id="KW-0223">Dioxygenase</keyword>
<dbReference type="GO" id="GO:0051213">
    <property type="term" value="F:dioxygenase activity"/>
    <property type="evidence" value="ECO:0007669"/>
    <property type="project" value="UniProtKB-KW"/>
</dbReference>